<dbReference type="VEuPathDB" id="TrichDB:TVAGG3_1055030"/>
<dbReference type="Proteomes" id="UP000001542">
    <property type="component" value="Unassembled WGS sequence"/>
</dbReference>
<organism evidence="1 2">
    <name type="scientific">Trichomonas vaginalis (strain ATCC PRA-98 / G3)</name>
    <dbReference type="NCBI Taxonomy" id="412133"/>
    <lineage>
        <taxon>Eukaryota</taxon>
        <taxon>Metamonada</taxon>
        <taxon>Parabasalia</taxon>
        <taxon>Trichomonadida</taxon>
        <taxon>Trichomonadidae</taxon>
        <taxon>Trichomonas</taxon>
    </lineage>
</organism>
<dbReference type="RefSeq" id="XP_001321148.1">
    <property type="nucleotide sequence ID" value="XM_001321113.1"/>
</dbReference>
<evidence type="ECO:0000313" key="1">
    <source>
        <dbReference type="EMBL" id="EAY08925.1"/>
    </source>
</evidence>
<evidence type="ECO:0000313" key="2">
    <source>
        <dbReference type="Proteomes" id="UP000001542"/>
    </source>
</evidence>
<reference evidence="1" key="1">
    <citation type="submission" date="2006-10" db="EMBL/GenBank/DDBJ databases">
        <authorList>
            <person name="Amadeo P."/>
            <person name="Zhao Q."/>
            <person name="Wortman J."/>
            <person name="Fraser-Liggett C."/>
            <person name="Carlton J."/>
        </authorList>
    </citation>
    <scope>NUCLEOTIDE SEQUENCE</scope>
    <source>
        <strain evidence="1">G3</strain>
    </source>
</reference>
<proteinExistence type="predicted"/>
<sequence>MNIQTSNEPTITKNIQKYFLDVRNENNCHDFIKNLKLNYKSAINLCEQFILSCVWKQPAKPPPKNPLLITNCPELNYAKIKIRKLIERYKCEVSDHIDRRKAEILCLYDYCKKAIDNLEISQHKMINITLIPPRLDANLLVSFELVNKINILNYFINDKSTLQDFTPYAIPKQQINEMLNTLWGLRDKKTNWFPRSAITERLELAFATQKLSFDTTSKITFIKSIFDNAKQLEYTLGYNTDNFFEIYLTLYRYAFDRYQHLFRPSGYIVKQFRSNHIDNFQALCSESAKVYNQAQEYLFNSMFECNPIDIFYGISLISESIVKICKIEAKNQNKDIPTFISFDKTIVIWHKLIIDTDFTYCSFINEYLEDYASDKSLSDYTRCSFEAFKVCVDDLLKSSTLA</sequence>
<dbReference type="VEuPathDB" id="TrichDB:TVAG_464730"/>
<dbReference type="AlphaFoldDB" id="A2EEL8"/>
<dbReference type="InParanoid" id="A2EEL8"/>
<keyword evidence="2" id="KW-1185">Reference proteome</keyword>
<accession>A2EEL8</accession>
<protein>
    <submittedName>
        <fullName evidence="1">Uncharacterized protein</fullName>
    </submittedName>
</protein>
<name>A2EEL8_TRIV3</name>
<reference evidence="1" key="2">
    <citation type="journal article" date="2007" name="Science">
        <title>Draft genome sequence of the sexually transmitted pathogen Trichomonas vaginalis.</title>
        <authorList>
            <person name="Carlton J.M."/>
            <person name="Hirt R.P."/>
            <person name="Silva J.C."/>
            <person name="Delcher A.L."/>
            <person name="Schatz M."/>
            <person name="Zhao Q."/>
            <person name="Wortman J.R."/>
            <person name="Bidwell S.L."/>
            <person name="Alsmark U.C.M."/>
            <person name="Besteiro S."/>
            <person name="Sicheritz-Ponten T."/>
            <person name="Noel C.J."/>
            <person name="Dacks J.B."/>
            <person name="Foster P.G."/>
            <person name="Simillion C."/>
            <person name="Van de Peer Y."/>
            <person name="Miranda-Saavedra D."/>
            <person name="Barton G.J."/>
            <person name="Westrop G.D."/>
            <person name="Mueller S."/>
            <person name="Dessi D."/>
            <person name="Fiori P.L."/>
            <person name="Ren Q."/>
            <person name="Paulsen I."/>
            <person name="Zhang H."/>
            <person name="Bastida-Corcuera F.D."/>
            <person name="Simoes-Barbosa A."/>
            <person name="Brown M.T."/>
            <person name="Hayes R.D."/>
            <person name="Mukherjee M."/>
            <person name="Okumura C.Y."/>
            <person name="Schneider R."/>
            <person name="Smith A.J."/>
            <person name="Vanacova S."/>
            <person name="Villalvazo M."/>
            <person name="Haas B.J."/>
            <person name="Pertea M."/>
            <person name="Feldblyum T.V."/>
            <person name="Utterback T.R."/>
            <person name="Shu C.L."/>
            <person name="Osoegawa K."/>
            <person name="de Jong P.J."/>
            <person name="Hrdy I."/>
            <person name="Horvathova L."/>
            <person name="Zubacova Z."/>
            <person name="Dolezal P."/>
            <person name="Malik S.B."/>
            <person name="Logsdon J.M. Jr."/>
            <person name="Henze K."/>
            <person name="Gupta A."/>
            <person name="Wang C.C."/>
            <person name="Dunne R.L."/>
            <person name="Upcroft J.A."/>
            <person name="Upcroft P."/>
            <person name="White O."/>
            <person name="Salzberg S.L."/>
            <person name="Tang P."/>
            <person name="Chiu C.-H."/>
            <person name="Lee Y.-S."/>
            <person name="Embley T.M."/>
            <person name="Coombs G.H."/>
            <person name="Mottram J.C."/>
            <person name="Tachezy J."/>
            <person name="Fraser-Liggett C.M."/>
            <person name="Johnson P.J."/>
        </authorList>
    </citation>
    <scope>NUCLEOTIDE SEQUENCE [LARGE SCALE GENOMIC DNA]</scope>
    <source>
        <strain evidence="1">G3</strain>
    </source>
</reference>
<gene>
    <name evidence="1" type="ORF">TVAG_464730</name>
</gene>
<dbReference type="EMBL" id="DS113368">
    <property type="protein sequence ID" value="EAY08925.1"/>
    <property type="molecule type" value="Genomic_DNA"/>
</dbReference>
<dbReference type="KEGG" id="tva:4766835"/>